<proteinExistence type="predicted"/>
<dbReference type="AlphaFoldDB" id="A0A6J7JKR8"/>
<protein>
    <submittedName>
        <fullName evidence="1">Unannotated protein</fullName>
    </submittedName>
</protein>
<sequence length="151" mass="16270">MRAEVLLGHRPALAPADAQLRALGAVADRPGEHAGLVRQRRRGAEQRVEPAVVDGDVVVEEDDEVGLARRVEPGIARDVQPVAVLGDDVTGAVARRDILRGGVRAVVDDDELRPGARGLWSGRGECHIEVRGAIPRGDHDRCGRRHRVGSR</sequence>
<name>A0A6J7JKR8_9ZZZZ</name>
<accession>A0A6J7JKR8</accession>
<organism evidence="1">
    <name type="scientific">freshwater metagenome</name>
    <dbReference type="NCBI Taxonomy" id="449393"/>
    <lineage>
        <taxon>unclassified sequences</taxon>
        <taxon>metagenomes</taxon>
        <taxon>ecological metagenomes</taxon>
    </lineage>
</organism>
<reference evidence="1" key="1">
    <citation type="submission" date="2020-05" db="EMBL/GenBank/DDBJ databases">
        <authorList>
            <person name="Chiriac C."/>
            <person name="Salcher M."/>
            <person name="Ghai R."/>
            <person name="Kavagutti S V."/>
        </authorList>
    </citation>
    <scope>NUCLEOTIDE SEQUENCE</scope>
</reference>
<evidence type="ECO:0000313" key="1">
    <source>
        <dbReference type="EMBL" id="CAB4944198.1"/>
    </source>
</evidence>
<dbReference type="EMBL" id="CAFBMX010000017">
    <property type="protein sequence ID" value="CAB4944198.1"/>
    <property type="molecule type" value="Genomic_DNA"/>
</dbReference>
<gene>
    <name evidence="1" type="ORF">UFOPK3674_02009</name>
</gene>